<evidence type="ECO:0000313" key="2">
    <source>
        <dbReference type="Proteomes" id="UP000235584"/>
    </source>
</evidence>
<dbReference type="RefSeq" id="WP_102244497.1">
    <property type="nucleotide sequence ID" value="NZ_CP025704.1"/>
</dbReference>
<protein>
    <submittedName>
        <fullName evidence="1">Uncharacterized protein</fullName>
    </submittedName>
</protein>
<evidence type="ECO:0000313" key="1">
    <source>
        <dbReference type="EMBL" id="AUN99206.1"/>
    </source>
</evidence>
<reference evidence="1 2" key="1">
    <citation type="submission" date="2018-01" db="EMBL/GenBank/DDBJ databases">
        <title>Complete genome sequence of Bacteriovorax stolpii DSM12778.</title>
        <authorList>
            <person name="Tang B."/>
            <person name="Chang J."/>
        </authorList>
    </citation>
    <scope>NUCLEOTIDE SEQUENCE [LARGE SCALE GENOMIC DNA]</scope>
    <source>
        <strain evidence="1 2">DSM 12778</strain>
    </source>
</reference>
<organism evidence="1 2">
    <name type="scientific">Bacteriovorax stolpii</name>
    <name type="common">Bdellovibrio stolpii</name>
    <dbReference type="NCBI Taxonomy" id="960"/>
    <lineage>
        <taxon>Bacteria</taxon>
        <taxon>Pseudomonadati</taxon>
        <taxon>Bdellovibrionota</taxon>
        <taxon>Bacteriovoracia</taxon>
        <taxon>Bacteriovoracales</taxon>
        <taxon>Bacteriovoracaceae</taxon>
        <taxon>Bacteriovorax</taxon>
    </lineage>
</organism>
<accession>A0A2K9NUJ7</accession>
<name>A0A2K9NUJ7_BACTC</name>
<dbReference type="KEGG" id="bsto:C0V70_14055"/>
<dbReference type="Proteomes" id="UP000235584">
    <property type="component" value="Chromosome"/>
</dbReference>
<dbReference type="AlphaFoldDB" id="A0A2K9NUJ7"/>
<keyword evidence="2" id="KW-1185">Reference proteome</keyword>
<gene>
    <name evidence="1" type="ORF">C0V70_14055</name>
</gene>
<dbReference type="PROSITE" id="PS51257">
    <property type="entry name" value="PROKAR_LIPOPROTEIN"/>
    <property type="match status" value="1"/>
</dbReference>
<proteinExistence type="predicted"/>
<sequence>MKKTLLLIAVLLITLSCSHSPSQSKSTRNISAHTPGEDQFWNELSMEAIEEKESFFDVLEENHPALYNQIITDAKDPYLPMFWGQSYNFDSGAKKIIVDPKIIGELQARFNIKNDNNIVHAGIIHTYGYLFSVINTPYGYKRKRWIAPTLNFAFNMEANSLSPEAIEGGMFSNITFFAGSLAFKDKTQLSLLKNVANEVFTFDYSKLDVTRVEEILPEYTLVTTLVKLPRKKAGEENDYLLIYSTISKKLNKELLVTAFPVNQDSYNKIVASETLGPDQKITLRYNAYLQDLGKDLKGIRKLIKN</sequence>
<dbReference type="EMBL" id="CP025704">
    <property type="protein sequence ID" value="AUN99206.1"/>
    <property type="molecule type" value="Genomic_DNA"/>
</dbReference>